<evidence type="ECO:0000313" key="1">
    <source>
        <dbReference type="EMBL" id="HGY09269.1"/>
    </source>
</evidence>
<organism evidence="1">
    <name type="scientific">Oceanithermus profundus</name>
    <dbReference type="NCBI Taxonomy" id="187137"/>
    <lineage>
        <taxon>Bacteria</taxon>
        <taxon>Thermotogati</taxon>
        <taxon>Deinococcota</taxon>
        <taxon>Deinococci</taxon>
        <taxon>Thermales</taxon>
        <taxon>Thermaceae</taxon>
        <taxon>Oceanithermus</taxon>
    </lineage>
</organism>
<dbReference type="AlphaFoldDB" id="A0A7C4V6I1"/>
<gene>
    <name evidence="1" type="ORF">ENK37_04340</name>
</gene>
<accession>A0A7C4V6I1</accession>
<proteinExistence type="predicted"/>
<comment type="caution">
    <text evidence="1">The sequence shown here is derived from an EMBL/GenBank/DDBJ whole genome shotgun (WGS) entry which is preliminary data.</text>
</comment>
<feature type="non-terminal residue" evidence="1">
    <location>
        <position position="37"/>
    </location>
</feature>
<sequence length="37" mass="4083">MPRFIDLSATIANSPEGTPEFFKTEIAYADHEAGARQ</sequence>
<reference evidence="1" key="1">
    <citation type="journal article" date="2020" name="mSystems">
        <title>Genome- and Community-Level Interaction Insights into Carbon Utilization and Element Cycling Functions of Hydrothermarchaeota in Hydrothermal Sediment.</title>
        <authorList>
            <person name="Zhou Z."/>
            <person name="Liu Y."/>
            <person name="Xu W."/>
            <person name="Pan J."/>
            <person name="Luo Z.H."/>
            <person name="Li M."/>
        </authorList>
    </citation>
    <scope>NUCLEOTIDE SEQUENCE [LARGE SCALE GENOMIC DNA]</scope>
    <source>
        <strain evidence="1">HyVt-570</strain>
    </source>
</reference>
<dbReference type="EMBL" id="DRPZ01000116">
    <property type="protein sequence ID" value="HGY09269.1"/>
    <property type="molecule type" value="Genomic_DNA"/>
</dbReference>
<dbReference type="Proteomes" id="UP000885759">
    <property type="component" value="Unassembled WGS sequence"/>
</dbReference>
<protein>
    <submittedName>
        <fullName evidence="1">Cyclase family protein</fullName>
    </submittedName>
</protein>
<name>A0A7C4V6I1_9DEIN</name>